<accession>A0ABX1E3M5</accession>
<feature type="transmembrane region" description="Helical" evidence="7">
    <location>
        <begin position="341"/>
        <end position="360"/>
    </location>
</feature>
<keyword evidence="2" id="KW-1003">Cell membrane</keyword>
<keyword evidence="4 7" id="KW-1133">Transmembrane helix</keyword>
<reference evidence="10 11" key="1">
    <citation type="submission" date="2020-03" db="EMBL/GenBank/DDBJ databases">
        <title>Roseomonas selenitidurans sp. nov. isolated from urban soil.</title>
        <authorList>
            <person name="Liu H."/>
        </authorList>
    </citation>
    <scope>NUCLEOTIDE SEQUENCE [LARGE SCALE GENOMIC DNA]</scope>
    <source>
        <strain evidence="10 11">BU-1</strain>
    </source>
</reference>
<keyword evidence="3 7" id="KW-0812">Transmembrane</keyword>
<dbReference type="InterPro" id="IPR004477">
    <property type="entry name" value="ComEC_N"/>
</dbReference>
<protein>
    <submittedName>
        <fullName evidence="10">ComEC family competence protein</fullName>
    </submittedName>
</protein>
<feature type="transmembrane region" description="Helical" evidence="7">
    <location>
        <begin position="215"/>
        <end position="235"/>
    </location>
</feature>
<feature type="transmembrane region" description="Helical" evidence="7">
    <location>
        <begin position="462"/>
        <end position="482"/>
    </location>
</feature>
<gene>
    <name evidence="10" type="ORF">HEQ75_06030</name>
</gene>
<evidence type="ECO:0000259" key="8">
    <source>
        <dbReference type="Pfam" id="PF03772"/>
    </source>
</evidence>
<evidence type="ECO:0000256" key="5">
    <source>
        <dbReference type="ARBA" id="ARBA00023136"/>
    </source>
</evidence>
<dbReference type="PANTHER" id="PTHR30619">
    <property type="entry name" value="DNA INTERNALIZATION/COMPETENCE PROTEIN COMEC/REC2"/>
    <property type="match status" value="1"/>
</dbReference>
<feature type="transmembrane region" description="Helical" evidence="7">
    <location>
        <begin position="72"/>
        <end position="93"/>
    </location>
</feature>
<proteinExistence type="predicted"/>
<feature type="transmembrane region" description="Helical" evidence="7">
    <location>
        <begin position="24"/>
        <end position="41"/>
    </location>
</feature>
<comment type="subcellular location">
    <subcellularLocation>
        <location evidence="1">Cell membrane</location>
        <topology evidence="1">Multi-pass membrane protein</topology>
    </subcellularLocation>
</comment>
<sequence>MLARPADRLAGWGAAQLGAQHGRLAPWLAVALGSGVLHYFALAEEPAPLPAWLAPALVLAAAWLARRRPLAGWLLGLLAAFLLGLWLAGWHAARQPAPLVLPYGAVQLEGRVAVVEALPAGLRVTLAAARLDAAPPVARHLRVRLRADDPARPQPGDRLAVRALLREPGAPVVPGGYDFQRAAFFSGLGGSGFALGPALVAPGQGGGLAGLRARLEALVAAAIPGAAGGVAAALLTGTQSGIPEEALAAMRDSGLAHLLSVSGLHMAIVMGLVFGVLRLALALVPFVALRVPGKALAALGALAAGAGYMLLTGSQVPMQRCLGMAALVTLALLAGRRALSLRVLAIAAALVLVLAPAELLGPSFQMSFAAVLALIAGHDAVRPWLGRRWPGWGGRLLLAVAGLAVTSALAGAATAPFGLHHFGRLQVFGILANALAVPLTSLLVMPAALAAVLALPFGLQGWPLWLMGWGVESILAVARLVAALPGAAPAWVPLPGWALALAALGFCWLCLWRGALRLAGVPVLAGALGAGMMATPPDLLVSADARIVLLRTGQGVFLHRMPGARAFVRDSMLRALGASTAEPLPVAGEAAGGALRCTPEACRFRPHPGGVEAVLLRSPPVPRGGRSPPVEPGAACEAALLVALAPIAGTCGAERIDRFTLWREGAQAVWLDPPLRHSDRAWRGDRPWVPPPPLPGRAESLPMAPRDPTGS</sequence>
<feature type="transmembrane region" description="Helical" evidence="7">
    <location>
        <begin position="293"/>
        <end position="311"/>
    </location>
</feature>
<dbReference type="NCBIfam" id="TIGR00360">
    <property type="entry name" value="ComEC_N-term"/>
    <property type="match status" value="1"/>
</dbReference>
<keyword evidence="11" id="KW-1185">Reference proteome</keyword>
<evidence type="ECO:0000313" key="10">
    <source>
        <dbReference type="EMBL" id="NKC30413.1"/>
    </source>
</evidence>
<dbReference type="Pfam" id="PF03772">
    <property type="entry name" value="Competence"/>
    <property type="match status" value="1"/>
</dbReference>
<dbReference type="Pfam" id="PF13567">
    <property type="entry name" value="DUF4131"/>
    <property type="match status" value="1"/>
</dbReference>
<evidence type="ECO:0000259" key="9">
    <source>
        <dbReference type="Pfam" id="PF13567"/>
    </source>
</evidence>
<feature type="transmembrane region" description="Helical" evidence="7">
    <location>
        <begin position="47"/>
        <end position="65"/>
    </location>
</feature>
<feature type="domain" description="DUF4131" evidence="9">
    <location>
        <begin position="47"/>
        <end position="197"/>
    </location>
</feature>
<feature type="transmembrane region" description="Helical" evidence="7">
    <location>
        <begin position="494"/>
        <end position="512"/>
    </location>
</feature>
<comment type="caution">
    <text evidence="10">The sequence shown here is derived from an EMBL/GenBank/DDBJ whole genome shotgun (WGS) entry which is preliminary data.</text>
</comment>
<dbReference type="EMBL" id="JAAVNE010000006">
    <property type="protein sequence ID" value="NKC30413.1"/>
    <property type="molecule type" value="Genomic_DNA"/>
</dbReference>
<feature type="domain" description="ComEC/Rec2-related protein" evidence="8">
    <location>
        <begin position="234"/>
        <end position="514"/>
    </location>
</feature>
<dbReference type="Proteomes" id="UP000787635">
    <property type="component" value="Unassembled WGS sequence"/>
</dbReference>
<evidence type="ECO:0000256" key="4">
    <source>
        <dbReference type="ARBA" id="ARBA00022989"/>
    </source>
</evidence>
<feature type="transmembrane region" description="Helical" evidence="7">
    <location>
        <begin position="255"/>
        <end position="281"/>
    </location>
</feature>
<name>A0ABX1E3M5_9PROT</name>
<evidence type="ECO:0000256" key="6">
    <source>
        <dbReference type="SAM" id="MobiDB-lite"/>
    </source>
</evidence>
<evidence type="ECO:0000256" key="3">
    <source>
        <dbReference type="ARBA" id="ARBA00022692"/>
    </source>
</evidence>
<feature type="transmembrane region" description="Helical" evidence="7">
    <location>
        <begin position="430"/>
        <end position="455"/>
    </location>
</feature>
<keyword evidence="5 7" id="KW-0472">Membrane</keyword>
<evidence type="ECO:0000313" key="11">
    <source>
        <dbReference type="Proteomes" id="UP000787635"/>
    </source>
</evidence>
<feature type="transmembrane region" description="Helical" evidence="7">
    <location>
        <begin position="397"/>
        <end position="418"/>
    </location>
</feature>
<dbReference type="InterPro" id="IPR025405">
    <property type="entry name" value="DUF4131"/>
</dbReference>
<evidence type="ECO:0000256" key="7">
    <source>
        <dbReference type="SAM" id="Phobius"/>
    </source>
</evidence>
<feature type="region of interest" description="Disordered" evidence="6">
    <location>
        <begin position="680"/>
        <end position="711"/>
    </location>
</feature>
<evidence type="ECO:0000256" key="2">
    <source>
        <dbReference type="ARBA" id="ARBA00022475"/>
    </source>
</evidence>
<evidence type="ECO:0000256" key="1">
    <source>
        <dbReference type="ARBA" id="ARBA00004651"/>
    </source>
</evidence>
<feature type="transmembrane region" description="Helical" evidence="7">
    <location>
        <begin position="366"/>
        <end position="385"/>
    </location>
</feature>
<organism evidence="10 11">
    <name type="scientific">Falsiroseomonas selenitidurans</name>
    <dbReference type="NCBI Taxonomy" id="2716335"/>
    <lineage>
        <taxon>Bacteria</taxon>
        <taxon>Pseudomonadati</taxon>
        <taxon>Pseudomonadota</taxon>
        <taxon>Alphaproteobacteria</taxon>
        <taxon>Acetobacterales</taxon>
        <taxon>Roseomonadaceae</taxon>
        <taxon>Falsiroseomonas</taxon>
    </lineage>
</organism>
<dbReference type="PANTHER" id="PTHR30619:SF1">
    <property type="entry name" value="RECOMBINATION PROTEIN 2"/>
    <property type="match status" value="1"/>
</dbReference>
<dbReference type="InterPro" id="IPR052159">
    <property type="entry name" value="Competence_DNA_uptake"/>
</dbReference>